<dbReference type="eggNOG" id="ENOG502QU4E">
    <property type="taxonomic scope" value="Eukaryota"/>
</dbReference>
<evidence type="ECO:0000256" key="1">
    <source>
        <dbReference type="SAM" id="MobiDB-lite"/>
    </source>
</evidence>
<dbReference type="PANTHER" id="PTHR46933">
    <property type="entry name" value="MYB/SANT-LIKE DNA-BINDING DOMAIN-CONTAINING PROTEIN 2"/>
    <property type="match status" value="1"/>
</dbReference>
<dbReference type="PANTHER" id="PTHR46933:SF1">
    <property type="entry name" value="MYB_SANT-LIKE DNA-BINDING DOMAIN-CONTAINING PROTEIN 2"/>
    <property type="match status" value="1"/>
</dbReference>
<dbReference type="Proteomes" id="UP000010552">
    <property type="component" value="Unassembled WGS sequence"/>
</dbReference>
<sequence>MPPPISARGSGAPPPRTSPRERNGRRGRARGERPQGADSLSPIAQEPNRATAETTAAGSADASLPGGAVAAARKMAAPCGSERPANSPLKIPKMEVLSPASPGGLSDGNPSLSDPSTPRGASPLGPGSAAGSGAAASGVWGNERLVEARYQQLEGAGTVFGSKAPGPAMYERVSRALAELGYERTPSQCRERIKTLRRCYSRVKEHGVGKRKSSYTFEQLEQVFGQGGWDAQPCQPVLINSSGLYQELESDGSTMEEYSQEDWGNHSQDLHGYPTDQELDEIPVTKRTLKIKQESSEEAQKRDIMQNIVQILESVQLKWELFQSWTDFSRLHLSNKLAIFGIGYNTRWKEDIRYHYAEISSQVPLGKRLREYFNSEKPEGRIIMTRVQKMNWKNVYYKFLEITISEARCLELHMEIDWIPIAHSKPTGGNVVQYLLPGGIPKSPGLYAIGYEECIERPSSPHMESSSLEPGKEGRVDLETLSAQASLQVEIEPTRIIYCYLGIAEVRTLQQCLFLHFQANTKTFSKDWVGINGFLSQNCIVDPGVSPKSIYIKFVEVERDFLSAGSLVECLEKAIGYPLKFNN</sequence>
<dbReference type="AlphaFoldDB" id="L5KH05"/>
<dbReference type="STRING" id="9402.L5KH05"/>
<keyword evidence="4" id="KW-1185">Reference proteome</keyword>
<feature type="compositionally biased region" description="Low complexity" evidence="1">
    <location>
        <begin position="68"/>
        <end position="77"/>
    </location>
</feature>
<dbReference type="Gene3D" id="1.10.10.60">
    <property type="entry name" value="Homeodomain-like"/>
    <property type="match status" value="1"/>
</dbReference>
<feature type="region of interest" description="Disordered" evidence="1">
    <location>
        <begin position="1"/>
        <end position="135"/>
    </location>
</feature>
<evidence type="ECO:0000313" key="4">
    <source>
        <dbReference type="Proteomes" id="UP000010552"/>
    </source>
</evidence>
<feature type="compositionally biased region" description="Basic and acidic residues" evidence="1">
    <location>
        <begin position="18"/>
        <end position="35"/>
    </location>
</feature>
<gene>
    <name evidence="3" type="ORF">PAL_GLEAN10007658</name>
</gene>
<dbReference type="InterPro" id="IPR042792">
    <property type="entry name" value="MSANTD2"/>
</dbReference>
<accession>L5KH05</accession>
<feature type="compositionally biased region" description="Low complexity" evidence="1">
    <location>
        <begin position="120"/>
        <end position="135"/>
    </location>
</feature>
<proteinExistence type="predicted"/>
<dbReference type="InterPro" id="IPR044822">
    <property type="entry name" value="Myb_DNA-bind_4"/>
</dbReference>
<feature type="domain" description="Myb/SANT-like DNA-binding" evidence="2">
    <location>
        <begin position="142"/>
        <end position="222"/>
    </location>
</feature>
<dbReference type="Pfam" id="PF13837">
    <property type="entry name" value="Myb_DNA-bind_4"/>
    <property type="match status" value="1"/>
</dbReference>
<reference evidence="4" key="1">
    <citation type="journal article" date="2013" name="Science">
        <title>Comparative analysis of bat genomes provides insight into the evolution of flight and immunity.</title>
        <authorList>
            <person name="Zhang G."/>
            <person name="Cowled C."/>
            <person name="Shi Z."/>
            <person name="Huang Z."/>
            <person name="Bishop-Lilly K.A."/>
            <person name="Fang X."/>
            <person name="Wynne J.W."/>
            <person name="Xiong Z."/>
            <person name="Baker M.L."/>
            <person name="Zhao W."/>
            <person name="Tachedjian M."/>
            <person name="Zhu Y."/>
            <person name="Zhou P."/>
            <person name="Jiang X."/>
            <person name="Ng J."/>
            <person name="Yang L."/>
            <person name="Wu L."/>
            <person name="Xiao J."/>
            <person name="Feng Y."/>
            <person name="Chen Y."/>
            <person name="Sun X."/>
            <person name="Zhang Y."/>
            <person name="Marsh G.A."/>
            <person name="Crameri G."/>
            <person name="Broder C.C."/>
            <person name="Frey K.G."/>
            <person name="Wang L.F."/>
            <person name="Wang J."/>
        </authorList>
    </citation>
    <scope>NUCLEOTIDE SEQUENCE [LARGE SCALE GENOMIC DNA]</scope>
</reference>
<name>L5KH05_PTEAL</name>
<dbReference type="InParanoid" id="L5KH05"/>
<organism evidence="3 4">
    <name type="scientific">Pteropus alecto</name>
    <name type="common">Black flying fox</name>
    <dbReference type="NCBI Taxonomy" id="9402"/>
    <lineage>
        <taxon>Eukaryota</taxon>
        <taxon>Metazoa</taxon>
        <taxon>Chordata</taxon>
        <taxon>Craniata</taxon>
        <taxon>Vertebrata</taxon>
        <taxon>Euteleostomi</taxon>
        <taxon>Mammalia</taxon>
        <taxon>Eutheria</taxon>
        <taxon>Laurasiatheria</taxon>
        <taxon>Chiroptera</taxon>
        <taxon>Yinpterochiroptera</taxon>
        <taxon>Pteropodoidea</taxon>
        <taxon>Pteropodidae</taxon>
        <taxon>Pteropodinae</taxon>
        <taxon>Pteropus</taxon>
    </lineage>
</organism>
<protein>
    <recommendedName>
        <fullName evidence="2">Myb/SANT-like DNA-binding domain-containing protein</fullName>
    </recommendedName>
</protein>
<evidence type="ECO:0000259" key="2">
    <source>
        <dbReference type="Pfam" id="PF13837"/>
    </source>
</evidence>
<dbReference type="EMBL" id="KB030791">
    <property type="protein sequence ID" value="ELK09793.1"/>
    <property type="molecule type" value="Genomic_DNA"/>
</dbReference>
<dbReference type="FunCoup" id="L5KH05">
    <property type="interactions" value="3074"/>
</dbReference>
<evidence type="ECO:0000313" key="3">
    <source>
        <dbReference type="EMBL" id="ELK09793.1"/>
    </source>
</evidence>